<dbReference type="FunFam" id="2.60.40.10:FF:000607">
    <property type="entry name" value="Leukemia inhibitory factor receptor"/>
    <property type="match status" value="1"/>
</dbReference>
<dbReference type="InterPro" id="IPR003961">
    <property type="entry name" value="FN3_dom"/>
</dbReference>
<dbReference type="PANTHER" id="PTHR46708">
    <property type="entry name" value="TENASCIN"/>
    <property type="match status" value="1"/>
</dbReference>
<dbReference type="Pfam" id="PF25552">
    <property type="entry name" value="LIFR_D4"/>
    <property type="match status" value="1"/>
</dbReference>
<evidence type="ECO:0000256" key="2">
    <source>
        <dbReference type="SAM" id="SignalP"/>
    </source>
</evidence>
<dbReference type="InterPro" id="IPR050991">
    <property type="entry name" value="ECM_Regulatory_Proteins"/>
</dbReference>
<evidence type="ECO:0000313" key="4">
    <source>
        <dbReference type="EMBL" id="KAL0978920.1"/>
    </source>
</evidence>
<proteinExistence type="predicted"/>
<dbReference type="Pfam" id="PF21177">
    <property type="entry name" value="LIF-R_Ig-like"/>
    <property type="match status" value="1"/>
</dbReference>
<dbReference type="PROSITE" id="PS50853">
    <property type="entry name" value="FN3"/>
    <property type="match status" value="1"/>
</dbReference>
<keyword evidence="5" id="KW-1185">Reference proteome</keyword>
<sequence length="634" mass="71789">MMHFSRSCLMVFLTFSLYSNRYTQEAAGCKHSCPNISKLHANVATQNLEVRWLINHTSIDTYEIQVGRTKNFFIIHNTNVSSSTVGKDSVLTWTWVSTLPLQCADHSVRMRCFCNHSDPSDWSQWITNYGDQETVDRFWKKTTMFPYEQVLKEGSTILFCCVPPRGVHITNMSFNSTSYPLINITDQVKAIQVHNLNITEASGSGVYSWCEDTTARRNTYCSNFISFYPQRPENLTCSTEDLTTITCTWNPGRPANLFGSHRRKYTLYIENFSEHPITCGESSCSVQALPGLEHYQVSVVVRNQLGEERQSYTFNITDRVFPVPERVTVSPGVNEANVSWVLRGNLSGLDLLCQVSVEQVKPNRQARQADGPESESALMPQVCHEGLKNQCNVTLQQLLPNTQYTTKVRCSLRGNPAGRWTQTVNFNTYPVVTLDVWRRVIELSHDRRNVTILWTPQFSGSAFTVKIKQYQLFWKQNGGHWILVRVRDQTQAEISIGPGQCYIILQAVISTGSSIPAHITIPPVEKEGQLTAGSQQIVTRVTGSASGGFNIFWEKQENITCGYTVEWCILGSGVPCNLQWRRVPVRNTSVSLPAEDFEAGRRYNFDIYGCTEEGDKLLAIYNGYSQELSELIML</sequence>
<feature type="domain" description="Fibronectin type-III" evidence="3">
    <location>
        <begin position="231"/>
        <end position="323"/>
    </location>
</feature>
<dbReference type="AlphaFoldDB" id="A0ABD0WQ08"/>
<comment type="caution">
    <text evidence="4">The sequence shown here is derived from an EMBL/GenBank/DDBJ whole genome shotgun (WGS) entry which is preliminary data.</text>
</comment>
<protein>
    <recommendedName>
        <fullName evidence="3">Fibronectin type-III domain-containing protein</fullName>
    </recommendedName>
</protein>
<dbReference type="Gene3D" id="2.60.40.10">
    <property type="entry name" value="Immunoglobulins"/>
    <property type="match status" value="5"/>
</dbReference>
<evidence type="ECO:0000259" key="3">
    <source>
        <dbReference type="PROSITE" id="PS50853"/>
    </source>
</evidence>
<dbReference type="InterPro" id="IPR048497">
    <property type="entry name" value="LIF-R-like_Ig-like"/>
</dbReference>
<dbReference type="InterPro" id="IPR036116">
    <property type="entry name" value="FN3_sf"/>
</dbReference>
<evidence type="ECO:0000256" key="1">
    <source>
        <dbReference type="ARBA" id="ARBA00022737"/>
    </source>
</evidence>
<dbReference type="CDD" id="cd00063">
    <property type="entry name" value="FN3"/>
    <property type="match status" value="1"/>
</dbReference>
<feature type="chain" id="PRO_5044850501" description="Fibronectin type-III domain-containing protein" evidence="2">
    <location>
        <begin position="24"/>
        <end position="634"/>
    </location>
</feature>
<keyword evidence="2" id="KW-0732">Signal</keyword>
<dbReference type="InterPro" id="IPR040817">
    <property type="entry name" value="LIFR_D2"/>
</dbReference>
<dbReference type="Proteomes" id="UP001557470">
    <property type="component" value="Unassembled WGS sequence"/>
</dbReference>
<name>A0ABD0WQ08_UMBPY</name>
<evidence type="ECO:0000313" key="5">
    <source>
        <dbReference type="Proteomes" id="UP001557470"/>
    </source>
</evidence>
<feature type="signal peptide" evidence="2">
    <location>
        <begin position="1"/>
        <end position="23"/>
    </location>
</feature>
<organism evidence="4 5">
    <name type="scientific">Umbra pygmaea</name>
    <name type="common">Eastern mudminnow</name>
    <dbReference type="NCBI Taxonomy" id="75934"/>
    <lineage>
        <taxon>Eukaryota</taxon>
        <taxon>Metazoa</taxon>
        <taxon>Chordata</taxon>
        <taxon>Craniata</taxon>
        <taxon>Vertebrata</taxon>
        <taxon>Euteleostomi</taxon>
        <taxon>Actinopterygii</taxon>
        <taxon>Neopterygii</taxon>
        <taxon>Teleostei</taxon>
        <taxon>Protacanthopterygii</taxon>
        <taxon>Esociformes</taxon>
        <taxon>Umbridae</taxon>
        <taxon>Umbra</taxon>
    </lineage>
</organism>
<dbReference type="PANTHER" id="PTHR46708:SF2">
    <property type="entry name" value="FIBRONECTIN TYPE-III DOMAIN-CONTAINING PROTEIN"/>
    <property type="match status" value="1"/>
</dbReference>
<dbReference type="InterPro" id="IPR013783">
    <property type="entry name" value="Ig-like_fold"/>
</dbReference>
<gene>
    <name evidence="4" type="ORF">UPYG_G00177820</name>
</gene>
<dbReference type="Pfam" id="PF17971">
    <property type="entry name" value="LIFR_D2"/>
    <property type="match status" value="1"/>
</dbReference>
<dbReference type="SUPFAM" id="SSF49265">
    <property type="entry name" value="Fibronectin type III"/>
    <property type="match status" value="3"/>
</dbReference>
<dbReference type="SMART" id="SM00060">
    <property type="entry name" value="FN3"/>
    <property type="match status" value="3"/>
</dbReference>
<reference evidence="4 5" key="1">
    <citation type="submission" date="2024-06" db="EMBL/GenBank/DDBJ databases">
        <authorList>
            <person name="Pan Q."/>
            <person name="Wen M."/>
            <person name="Jouanno E."/>
            <person name="Zahm M."/>
            <person name="Klopp C."/>
            <person name="Cabau C."/>
            <person name="Louis A."/>
            <person name="Berthelot C."/>
            <person name="Parey E."/>
            <person name="Roest Crollius H."/>
            <person name="Montfort J."/>
            <person name="Robinson-Rechavi M."/>
            <person name="Bouchez O."/>
            <person name="Lampietro C."/>
            <person name="Lopez Roques C."/>
            <person name="Donnadieu C."/>
            <person name="Postlethwait J."/>
            <person name="Bobe J."/>
            <person name="Verreycken H."/>
            <person name="Guiguen Y."/>
        </authorList>
    </citation>
    <scope>NUCLEOTIDE SEQUENCE [LARGE SCALE GENOMIC DNA]</scope>
    <source>
        <strain evidence="4">Up_M1</strain>
        <tissue evidence="4">Testis</tissue>
    </source>
</reference>
<dbReference type="EMBL" id="JAGEUA010000005">
    <property type="protein sequence ID" value="KAL0978920.1"/>
    <property type="molecule type" value="Genomic_DNA"/>
</dbReference>
<keyword evidence="1" id="KW-0677">Repeat</keyword>
<accession>A0ABD0WQ08</accession>